<reference evidence="2 3" key="1">
    <citation type="journal article" date="2014" name="Nat. Commun.">
        <title>Klebsormidium flaccidum genome reveals primary factors for plant terrestrial adaptation.</title>
        <authorList>
            <person name="Hori K."/>
            <person name="Maruyama F."/>
            <person name="Fujisawa T."/>
            <person name="Togashi T."/>
            <person name="Yamamoto N."/>
            <person name="Seo M."/>
            <person name="Sato S."/>
            <person name="Yamada T."/>
            <person name="Mori H."/>
            <person name="Tajima N."/>
            <person name="Moriyama T."/>
            <person name="Ikeuchi M."/>
            <person name="Watanabe M."/>
            <person name="Wada H."/>
            <person name="Kobayashi K."/>
            <person name="Saito M."/>
            <person name="Masuda T."/>
            <person name="Sasaki-Sekimoto Y."/>
            <person name="Mashiguchi K."/>
            <person name="Awai K."/>
            <person name="Shimojima M."/>
            <person name="Masuda S."/>
            <person name="Iwai M."/>
            <person name="Nobusawa T."/>
            <person name="Narise T."/>
            <person name="Kondo S."/>
            <person name="Saito H."/>
            <person name="Sato R."/>
            <person name="Murakawa M."/>
            <person name="Ihara Y."/>
            <person name="Oshima-Yamada Y."/>
            <person name="Ohtaka K."/>
            <person name="Satoh M."/>
            <person name="Sonobe K."/>
            <person name="Ishii M."/>
            <person name="Ohtani R."/>
            <person name="Kanamori-Sato M."/>
            <person name="Honoki R."/>
            <person name="Miyazaki D."/>
            <person name="Mochizuki H."/>
            <person name="Umetsu J."/>
            <person name="Higashi K."/>
            <person name="Shibata D."/>
            <person name="Kamiya Y."/>
            <person name="Sato N."/>
            <person name="Nakamura Y."/>
            <person name="Tabata S."/>
            <person name="Ida S."/>
            <person name="Kurokawa K."/>
            <person name="Ohta H."/>
        </authorList>
    </citation>
    <scope>NUCLEOTIDE SEQUENCE [LARGE SCALE GENOMIC DNA]</scope>
    <source>
        <strain evidence="2 3">NIES-2285</strain>
    </source>
</reference>
<dbReference type="AlphaFoldDB" id="A0A1Y1HNR1"/>
<dbReference type="PANTHER" id="PTHR13608">
    <property type="entry name" value="ARMADILLO-LIKE HELICAL DOMAIN-CONTAINING PROTEIN 3"/>
    <property type="match status" value="1"/>
</dbReference>
<dbReference type="OrthoDB" id="2012278at2759"/>
<dbReference type="Proteomes" id="UP000054558">
    <property type="component" value="Unassembled WGS sequence"/>
</dbReference>
<dbReference type="InterPro" id="IPR039868">
    <property type="entry name" value="ARMD3-like"/>
</dbReference>
<dbReference type="PANTHER" id="PTHR13608:SF3">
    <property type="entry name" value="ARMADILLO-LIKE HELICAL DOMAIN-CONTAINING PROTEIN 3"/>
    <property type="match status" value="1"/>
</dbReference>
<keyword evidence="3" id="KW-1185">Reference proteome</keyword>
<accession>A0A1Y1HNR1</accession>
<proteinExistence type="predicted"/>
<organism evidence="2 3">
    <name type="scientific">Klebsormidium nitens</name>
    <name type="common">Green alga</name>
    <name type="synonym">Ulothrix nitens</name>
    <dbReference type="NCBI Taxonomy" id="105231"/>
    <lineage>
        <taxon>Eukaryota</taxon>
        <taxon>Viridiplantae</taxon>
        <taxon>Streptophyta</taxon>
        <taxon>Klebsormidiophyceae</taxon>
        <taxon>Klebsormidiales</taxon>
        <taxon>Klebsormidiaceae</taxon>
        <taxon>Klebsormidium</taxon>
    </lineage>
</organism>
<evidence type="ECO:0000256" key="1">
    <source>
        <dbReference type="SAM" id="MobiDB-lite"/>
    </source>
</evidence>
<protein>
    <submittedName>
        <fullName evidence="2">Uncharacterized protein</fullName>
    </submittedName>
</protein>
<gene>
    <name evidence="2" type="ORF">KFL_000090430</name>
</gene>
<dbReference type="OMA" id="VHICEIS"/>
<sequence>MAAPDASPILQRTSSSLKPAMREKFVAIYEDIFALSSPVQLAREQGIAGRASLQRFWDELLLLKVNELYLAKCVASEPEDRLVGPLKHTVNDLFSACVRYLGDDNFIRVAHALETSSILLREIFRKRFNEQGFTIITLVAGSADLADSFFRKLIGESADLLARQDAPVTVKVLVLRLYLTILTATDNVNTNSIAAYFFVSNVFDPVVSALSARVPADRRRLELDAALVLILLLQWKESPNIYSERLCQPAAPLMPLLNSVHSLLLPAGFVPPAAAGQNGTDSRRSSGVMGGLFGTSTSSPGPPPPKEDPSTSDSKADTRDKQRCRSSAAVVLIYYLVHLSPVLKSMQAWRRSEDPSKSAAQAANPQTPTPAVGQSLSFLWMSAFRAFLSLCWRAFRALPLVVDSRRTSENGQSVQLSAGQQAAVLRAKTCLMILRVICEEPLIIEFLRKCDAAALPAFPNSGAASTLPPRSHSVKSQAQPVLSIILDLATDVLSLPPRGSFVDADLYSRAEAVVATIVVSSRGQEGVVSEAASGAQGLATQGFEWRRLWVVLSRICDWAGEVTALQKPGVTDLAAQSVAILEYILAEGQEILGSVGEVEALHASVMSNCLVFQKLMQAAQKQQEALTRGSGRSGREKRASFTGDFKMLNLTAVRNHYEVQIAAMGVRGVPSEQQAMAGVQKKGTAGLKFKSKPAIAAHAYAEGTSESRVLNGLARALIAEHRRLFWQDIPNILDFLM</sequence>
<dbReference type="GO" id="GO:0005829">
    <property type="term" value="C:cytosol"/>
    <property type="evidence" value="ECO:0000318"/>
    <property type="project" value="GO_Central"/>
</dbReference>
<feature type="compositionally biased region" description="Basic and acidic residues" evidence="1">
    <location>
        <begin position="305"/>
        <end position="323"/>
    </location>
</feature>
<dbReference type="EMBL" id="DF236958">
    <property type="protein sequence ID" value="GAQ78197.1"/>
    <property type="molecule type" value="Genomic_DNA"/>
</dbReference>
<evidence type="ECO:0000313" key="3">
    <source>
        <dbReference type="Proteomes" id="UP000054558"/>
    </source>
</evidence>
<feature type="region of interest" description="Disordered" evidence="1">
    <location>
        <begin position="275"/>
        <end position="323"/>
    </location>
</feature>
<evidence type="ECO:0000313" key="2">
    <source>
        <dbReference type="EMBL" id="GAQ78197.1"/>
    </source>
</evidence>
<name>A0A1Y1HNR1_KLENI</name>